<gene>
    <name evidence="9" type="ORF">TPC1_15288</name>
</gene>
<evidence type="ECO:0000256" key="2">
    <source>
        <dbReference type="ARBA" id="ARBA00004316"/>
    </source>
</evidence>
<dbReference type="GO" id="GO:0030286">
    <property type="term" value="C:dynein complex"/>
    <property type="evidence" value="ECO:0007669"/>
    <property type="project" value="InterPro"/>
</dbReference>
<dbReference type="InterPro" id="IPR013602">
    <property type="entry name" value="Dynein_heavy_linker"/>
</dbReference>
<proteinExistence type="predicted"/>
<feature type="domain" description="Dynein heavy chain linker" evidence="8">
    <location>
        <begin position="2"/>
        <end position="210"/>
    </location>
</feature>
<dbReference type="FunFam" id="3.20.180.20:FF:000003">
    <property type="entry name" value="Dynein heavy chain 12, axonemal"/>
    <property type="match status" value="1"/>
</dbReference>
<evidence type="ECO:0000256" key="5">
    <source>
        <dbReference type="ARBA" id="ARBA00023054"/>
    </source>
</evidence>
<evidence type="ECO:0000256" key="3">
    <source>
        <dbReference type="ARBA" id="ARBA00022490"/>
    </source>
</evidence>
<evidence type="ECO:0000256" key="6">
    <source>
        <dbReference type="ARBA" id="ARBA00023212"/>
    </source>
</evidence>
<keyword evidence="7" id="KW-0966">Cell projection</keyword>
<reference evidence="9" key="1">
    <citation type="submission" date="2015-07" db="EMBL/GenBank/DDBJ databases">
        <title>Adaptation to a free-living lifestyle via gene acquisitions in the diplomonad Trepomonas sp. PC1.</title>
        <authorList>
            <person name="Xu F."/>
            <person name="Jerlstrom-Hultqvist J."/>
            <person name="Kolisko M."/>
            <person name="Simpson A.G.B."/>
            <person name="Roger A.J."/>
            <person name="Svard S.G."/>
            <person name="Andersson J.O."/>
        </authorList>
    </citation>
    <scope>NUCLEOTIDE SEQUENCE</scope>
    <source>
        <strain evidence="9">PC1</strain>
    </source>
</reference>
<feature type="non-terminal residue" evidence="9">
    <location>
        <position position="218"/>
    </location>
</feature>
<dbReference type="GO" id="GO:0007018">
    <property type="term" value="P:microtubule-based movement"/>
    <property type="evidence" value="ECO:0007669"/>
    <property type="project" value="InterPro"/>
</dbReference>
<protein>
    <submittedName>
        <fullName evidence="9">Dynein heavy chain</fullName>
    </submittedName>
</protein>
<name>A0A146K7T5_9EUKA</name>
<evidence type="ECO:0000259" key="8">
    <source>
        <dbReference type="Pfam" id="PF08393"/>
    </source>
</evidence>
<sequence length="218" mass="25482">ENILSQVQEAIEIILQAQRSWMYLESIFASSEDIRKQLQDEATQFDEANDSWKKNMTDIYRNCKLLQSFDVQEVNSPKIVLKKSSQIIKNMLMIIKILDNVQKSLEDYLELKRSQFPRFYFLSNEELLEILAQARNPLAVQPHIKKCFDGIKELEMETKNGQTVALGLFGLCNEYVPFKQQVNCSQAVEGWLNQVESIMRLTLKDMIVRCFQNFVEDK</sequence>
<evidence type="ECO:0000313" key="9">
    <source>
        <dbReference type="EMBL" id="JAP92687.1"/>
    </source>
</evidence>
<keyword evidence="4" id="KW-0547">Nucleotide-binding</keyword>
<dbReference type="Pfam" id="PF08393">
    <property type="entry name" value="DHC_N2"/>
    <property type="match status" value="1"/>
</dbReference>
<dbReference type="GO" id="GO:0000166">
    <property type="term" value="F:nucleotide binding"/>
    <property type="evidence" value="ECO:0007669"/>
    <property type="project" value="UniProtKB-KW"/>
</dbReference>
<evidence type="ECO:0000256" key="7">
    <source>
        <dbReference type="ARBA" id="ARBA00023273"/>
    </source>
</evidence>
<dbReference type="GO" id="GO:0051959">
    <property type="term" value="F:dynein light intermediate chain binding"/>
    <property type="evidence" value="ECO:0007669"/>
    <property type="project" value="InterPro"/>
</dbReference>
<evidence type="ECO:0000256" key="4">
    <source>
        <dbReference type="ARBA" id="ARBA00022741"/>
    </source>
</evidence>
<evidence type="ECO:0000256" key="1">
    <source>
        <dbReference type="ARBA" id="ARBA00004245"/>
    </source>
</evidence>
<dbReference type="GO" id="GO:0042995">
    <property type="term" value="C:cell projection"/>
    <property type="evidence" value="ECO:0007669"/>
    <property type="project" value="UniProtKB-SubCell"/>
</dbReference>
<keyword evidence="3" id="KW-0963">Cytoplasm</keyword>
<dbReference type="GO" id="GO:0045505">
    <property type="term" value="F:dynein intermediate chain binding"/>
    <property type="evidence" value="ECO:0007669"/>
    <property type="project" value="InterPro"/>
</dbReference>
<dbReference type="Gene3D" id="3.20.180.20">
    <property type="entry name" value="Dynein heavy chain, N-terminal domain 2"/>
    <property type="match status" value="1"/>
</dbReference>
<dbReference type="InterPro" id="IPR042228">
    <property type="entry name" value="Dynein_linker_3"/>
</dbReference>
<comment type="subcellular location">
    <subcellularLocation>
        <location evidence="2">Cell projection</location>
    </subcellularLocation>
    <subcellularLocation>
        <location evidence="1">Cytoplasm</location>
        <location evidence="1">Cytoskeleton</location>
    </subcellularLocation>
</comment>
<dbReference type="InterPro" id="IPR026983">
    <property type="entry name" value="DHC"/>
</dbReference>
<dbReference type="PANTHER" id="PTHR45703">
    <property type="entry name" value="DYNEIN HEAVY CHAIN"/>
    <property type="match status" value="1"/>
</dbReference>
<keyword evidence="5" id="KW-0175">Coiled coil</keyword>
<organism evidence="9">
    <name type="scientific">Trepomonas sp. PC1</name>
    <dbReference type="NCBI Taxonomy" id="1076344"/>
    <lineage>
        <taxon>Eukaryota</taxon>
        <taxon>Metamonada</taxon>
        <taxon>Diplomonadida</taxon>
        <taxon>Hexamitidae</taxon>
        <taxon>Hexamitinae</taxon>
        <taxon>Trepomonas</taxon>
    </lineage>
</organism>
<dbReference type="InterPro" id="IPR042222">
    <property type="entry name" value="Dynein_2_N"/>
</dbReference>
<dbReference type="EMBL" id="GDID01003919">
    <property type="protein sequence ID" value="JAP92687.1"/>
    <property type="molecule type" value="Transcribed_RNA"/>
</dbReference>
<feature type="non-terminal residue" evidence="9">
    <location>
        <position position="1"/>
    </location>
</feature>
<dbReference type="PANTHER" id="PTHR45703:SF32">
    <property type="entry name" value="DYNEINS HEAVY CHAIN"/>
    <property type="match status" value="1"/>
</dbReference>
<accession>A0A146K7T5</accession>
<dbReference type="Gene3D" id="1.20.140.100">
    <property type="entry name" value="Dynein heavy chain, N-terminal domain 2"/>
    <property type="match status" value="1"/>
</dbReference>
<dbReference type="AlphaFoldDB" id="A0A146K7T5"/>
<keyword evidence="6" id="KW-0206">Cytoskeleton</keyword>